<keyword evidence="2" id="KW-1185">Reference proteome</keyword>
<reference evidence="1 2" key="1">
    <citation type="submission" date="2019-08" db="EMBL/GenBank/DDBJ databases">
        <title>In-depth cultivation of the pig gut microbiome towards novel bacterial diversity and tailored functional studies.</title>
        <authorList>
            <person name="Wylensek D."/>
            <person name="Hitch T.C.A."/>
            <person name="Clavel T."/>
        </authorList>
    </citation>
    <scope>NUCLEOTIDE SEQUENCE [LARGE SCALE GENOMIC DNA]</scope>
    <source>
        <strain evidence="1 2">Oil-RF-744-WCA-WT-10</strain>
    </source>
</reference>
<accession>A0A6L5XCQ3</accession>
<protein>
    <submittedName>
        <fullName evidence="1">Uncharacterized protein</fullName>
    </submittedName>
</protein>
<evidence type="ECO:0000313" key="2">
    <source>
        <dbReference type="Proteomes" id="UP000483362"/>
    </source>
</evidence>
<dbReference type="InterPro" id="IPR043129">
    <property type="entry name" value="ATPase_NBD"/>
</dbReference>
<organism evidence="1 2">
    <name type="scientific">Sodaliphilus pleomorphus</name>
    <dbReference type="NCBI Taxonomy" id="2606626"/>
    <lineage>
        <taxon>Bacteria</taxon>
        <taxon>Pseudomonadati</taxon>
        <taxon>Bacteroidota</taxon>
        <taxon>Bacteroidia</taxon>
        <taxon>Bacteroidales</taxon>
        <taxon>Muribaculaceae</taxon>
        <taxon>Sodaliphilus</taxon>
    </lineage>
</organism>
<dbReference type="Gene3D" id="3.30.420.40">
    <property type="match status" value="2"/>
</dbReference>
<comment type="caution">
    <text evidence="1">The sequence shown here is derived from an EMBL/GenBank/DDBJ whole genome shotgun (WGS) entry which is preliminary data.</text>
</comment>
<gene>
    <name evidence="1" type="ORF">FYJ29_06510</name>
</gene>
<dbReference type="RefSeq" id="WP_154326695.1">
    <property type="nucleotide sequence ID" value="NZ_CP045696.1"/>
</dbReference>
<dbReference type="EMBL" id="VULT01000008">
    <property type="protein sequence ID" value="MSS17407.1"/>
    <property type="molecule type" value="Genomic_DNA"/>
</dbReference>
<proteinExistence type="predicted"/>
<dbReference type="SUPFAM" id="SSF53067">
    <property type="entry name" value="Actin-like ATPase domain"/>
    <property type="match status" value="1"/>
</dbReference>
<dbReference type="AlphaFoldDB" id="A0A6L5XCQ3"/>
<evidence type="ECO:0000313" key="1">
    <source>
        <dbReference type="EMBL" id="MSS17407.1"/>
    </source>
</evidence>
<sequence length="484" mass="55408">MSSNDIIKIGLDFGTHQTKICIQKTPDEGHGEPSYEFFSFEDLEGGKSYFLPSIVQINQDDTLSYGFVDRSKEKNAGVAPKLELLEIPSIDINKEAKQLFEKYASPQQDENDIDAIEHMLVLKSDIERQRIEHENEIRRSNFNEAVKKYRASRNTFRYFKQATFSTREWDAKIDALRLCIWYLAYVIFLLEEKYGTLFSIHMGIPTDDQSFEKKRMLAVSTLASAYHLVENVFDNDFNAFLSAHLDELLEKTKIIPFSNDVKEEYAINVFPEAYAGLLSLTSRGKLTQGMSLTVDIGGGTTDISFFTIVGRKPCIYKYWSIPLGLNYLAEESGFDYFEHDIKHEFKVGVVNAFNDEKTKVVRKLITMLYAKLSKTILGKDRLSAALKDRILVYMGGGSTFNNVTNEHQPFTDVRRIEKTIWKEEQVKDKSEVEKICTLLSVSFGLVSAKDDDEVELYSMESIFGEVPLKADQAKESRYVDKDMV</sequence>
<name>A0A6L5XCQ3_9BACT</name>
<dbReference type="Proteomes" id="UP000483362">
    <property type="component" value="Unassembled WGS sequence"/>
</dbReference>